<feature type="compositionally biased region" description="Basic and acidic residues" evidence="1">
    <location>
        <begin position="1"/>
        <end position="18"/>
    </location>
</feature>
<feature type="region of interest" description="Disordered" evidence="1">
    <location>
        <begin position="1"/>
        <end position="26"/>
    </location>
</feature>
<name>A0A6J5M5Z4_9CAUD</name>
<reference evidence="2" key="1">
    <citation type="submission" date="2020-04" db="EMBL/GenBank/DDBJ databases">
        <authorList>
            <person name="Chiriac C."/>
            <person name="Salcher M."/>
            <person name="Ghai R."/>
            <person name="Kavagutti S V."/>
        </authorList>
    </citation>
    <scope>NUCLEOTIDE SEQUENCE</scope>
</reference>
<evidence type="ECO:0000313" key="2">
    <source>
        <dbReference type="EMBL" id="CAB4139209.1"/>
    </source>
</evidence>
<accession>A0A6J5M5Z4</accession>
<organism evidence="2">
    <name type="scientific">uncultured Caudovirales phage</name>
    <dbReference type="NCBI Taxonomy" id="2100421"/>
    <lineage>
        <taxon>Viruses</taxon>
        <taxon>Duplodnaviria</taxon>
        <taxon>Heunggongvirae</taxon>
        <taxon>Uroviricota</taxon>
        <taxon>Caudoviricetes</taxon>
        <taxon>Peduoviridae</taxon>
        <taxon>Maltschvirus</taxon>
        <taxon>Maltschvirus maltsch</taxon>
    </lineage>
</organism>
<proteinExistence type="predicted"/>
<dbReference type="EMBL" id="LR796350">
    <property type="protein sequence ID" value="CAB4139209.1"/>
    <property type="molecule type" value="Genomic_DNA"/>
</dbReference>
<sequence length="70" mass="7902">MYANDKPYDPQEEPKSVDGKTASGNSTEFFSSFQEIDQNLLTDDEIMEILRLAVGREQARRINSHPGQQG</sequence>
<evidence type="ECO:0000256" key="1">
    <source>
        <dbReference type="SAM" id="MobiDB-lite"/>
    </source>
</evidence>
<protein>
    <submittedName>
        <fullName evidence="2">Uncharacterized protein</fullName>
    </submittedName>
</protein>
<gene>
    <name evidence="2" type="ORF">UFOVP340_20</name>
</gene>